<dbReference type="AlphaFoldDB" id="A0ABD5P397"/>
<sequence>MPVNVECTSCGLVLLGFESGDPRPVGKDECPRCQTVEFVLAD</sequence>
<dbReference type="GeneID" id="76530271"/>
<evidence type="ECO:0008006" key="3">
    <source>
        <dbReference type="Google" id="ProtNLM"/>
    </source>
</evidence>
<comment type="caution">
    <text evidence="1">The sequence shown here is derived from an EMBL/GenBank/DDBJ whole genome shotgun (WGS) entry which is preliminary data.</text>
</comment>
<name>A0ABD5P397_9EURY</name>
<organism evidence="1 2">
    <name type="scientific">Natribaculum luteum</name>
    <dbReference type="NCBI Taxonomy" id="1586232"/>
    <lineage>
        <taxon>Archaea</taxon>
        <taxon>Methanobacteriati</taxon>
        <taxon>Methanobacteriota</taxon>
        <taxon>Stenosarchaea group</taxon>
        <taxon>Halobacteria</taxon>
        <taxon>Halobacteriales</taxon>
        <taxon>Natrialbaceae</taxon>
        <taxon>Natribaculum</taxon>
    </lineage>
</organism>
<dbReference type="RefSeq" id="WP_265781578.1">
    <property type="nucleotide sequence ID" value="NZ_CP095397.1"/>
</dbReference>
<evidence type="ECO:0000313" key="1">
    <source>
        <dbReference type="EMBL" id="MFC4248595.1"/>
    </source>
</evidence>
<dbReference type="EMBL" id="JBHSDJ010000125">
    <property type="protein sequence ID" value="MFC4248595.1"/>
    <property type="molecule type" value="Genomic_DNA"/>
</dbReference>
<proteinExistence type="predicted"/>
<evidence type="ECO:0000313" key="2">
    <source>
        <dbReference type="Proteomes" id="UP001595821"/>
    </source>
</evidence>
<accession>A0ABD5P397</accession>
<protein>
    <recommendedName>
        <fullName evidence="3">Small CPxCG-related zinc finger protein</fullName>
    </recommendedName>
</protein>
<dbReference type="Proteomes" id="UP001595821">
    <property type="component" value="Unassembled WGS sequence"/>
</dbReference>
<reference evidence="1 2" key="1">
    <citation type="journal article" date="2014" name="Int. J. Syst. Evol. Microbiol.">
        <title>Complete genome sequence of Corynebacterium casei LMG S-19264T (=DSM 44701T), isolated from a smear-ripened cheese.</title>
        <authorList>
            <consortium name="US DOE Joint Genome Institute (JGI-PGF)"/>
            <person name="Walter F."/>
            <person name="Albersmeier A."/>
            <person name="Kalinowski J."/>
            <person name="Ruckert C."/>
        </authorList>
    </citation>
    <scope>NUCLEOTIDE SEQUENCE [LARGE SCALE GENOMIC DNA]</scope>
    <source>
        <strain evidence="1 2">IBRC-M 10912</strain>
    </source>
</reference>
<gene>
    <name evidence="1" type="ORF">ACFOZ7_16945</name>
</gene>